<protein>
    <submittedName>
        <fullName evidence="2">Uncharacterized protein</fullName>
    </submittedName>
</protein>
<evidence type="ECO:0000313" key="3">
    <source>
        <dbReference type="Proteomes" id="UP000821837"/>
    </source>
</evidence>
<evidence type="ECO:0000256" key="1">
    <source>
        <dbReference type="SAM" id="MobiDB-lite"/>
    </source>
</evidence>
<feature type="compositionally biased region" description="Pro residues" evidence="1">
    <location>
        <begin position="209"/>
        <end position="218"/>
    </location>
</feature>
<organism evidence="2 3">
    <name type="scientific">Rhipicephalus sanguineus</name>
    <name type="common">Brown dog tick</name>
    <name type="synonym">Ixodes sanguineus</name>
    <dbReference type="NCBI Taxonomy" id="34632"/>
    <lineage>
        <taxon>Eukaryota</taxon>
        <taxon>Metazoa</taxon>
        <taxon>Ecdysozoa</taxon>
        <taxon>Arthropoda</taxon>
        <taxon>Chelicerata</taxon>
        <taxon>Arachnida</taxon>
        <taxon>Acari</taxon>
        <taxon>Parasitiformes</taxon>
        <taxon>Ixodida</taxon>
        <taxon>Ixodoidea</taxon>
        <taxon>Ixodidae</taxon>
        <taxon>Rhipicephalinae</taxon>
        <taxon>Rhipicephalus</taxon>
        <taxon>Rhipicephalus</taxon>
    </lineage>
</organism>
<sequence length="263" mass="28796">MPCTDLGLLGLARVRPHAHQLTDGVTARPPAAASTLSKDRKCPPRNSWMNPGSRHAYAPTGNAEQPCALAPPLPQLSPPPRRLHSRHHRRHRIEQVPRLHIPTAALHFLVSQPTRFTSSAAQKAPRVVQDLQPASRDMVMIRPVNNTFTLSIVDSTRAQAYLRITSLPVSGNTFTVHLYAPSPHMLAYSSNCKHRYVQRAQRPRALVPDPCPSTPGAPPAAIRSLPFRPRPAVAKPSSQPTHLTQPRGTSCSPSEPQVVALQQ</sequence>
<proteinExistence type="predicted"/>
<dbReference type="AlphaFoldDB" id="A0A9D4SRM9"/>
<name>A0A9D4SRM9_RHISA</name>
<feature type="region of interest" description="Disordered" evidence="1">
    <location>
        <begin position="21"/>
        <end position="89"/>
    </location>
</feature>
<dbReference type="Proteomes" id="UP000821837">
    <property type="component" value="Unassembled WGS sequence"/>
</dbReference>
<reference evidence="2" key="2">
    <citation type="submission" date="2021-09" db="EMBL/GenBank/DDBJ databases">
        <authorList>
            <person name="Jia N."/>
            <person name="Wang J."/>
            <person name="Shi W."/>
            <person name="Du L."/>
            <person name="Sun Y."/>
            <person name="Zhan W."/>
            <person name="Jiang J."/>
            <person name="Wang Q."/>
            <person name="Zhang B."/>
            <person name="Ji P."/>
            <person name="Sakyi L.B."/>
            <person name="Cui X."/>
            <person name="Yuan T."/>
            <person name="Jiang B."/>
            <person name="Yang W."/>
            <person name="Lam T.T.-Y."/>
            <person name="Chang Q."/>
            <person name="Ding S."/>
            <person name="Wang X."/>
            <person name="Zhu J."/>
            <person name="Ruan X."/>
            <person name="Zhao L."/>
            <person name="Wei J."/>
            <person name="Que T."/>
            <person name="Du C."/>
            <person name="Cheng J."/>
            <person name="Dai P."/>
            <person name="Han X."/>
            <person name="Huang E."/>
            <person name="Gao Y."/>
            <person name="Liu J."/>
            <person name="Shao H."/>
            <person name="Ye R."/>
            <person name="Li L."/>
            <person name="Wei W."/>
            <person name="Wang X."/>
            <person name="Wang C."/>
            <person name="Huo Q."/>
            <person name="Li W."/>
            <person name="Guo W."/>
            <person name="Chen H."/>
            <person name="Chen S."/>
            <person name="Zhou L."/>
            <person name="Zhou L."/>
            <person name="Ni X."/>
            <person name="Tian J."/>
            <person name="Zhou Y."/>
            <person name="Sheng Y."/>
            <person name="Liu T."/>
            <person name="Pan Y."/>
            <person name="Xia L."/>
            <person name="Li J."/>
            <person name="Zhao F."/>
            <person name="Cao W."/>
        </authorList>
    </citation>
    <scope>NUCLEOTIDE SEQUENCE</scope>
    <source>
        <strain evidence="2">Rsan-2018</strain>
        <tissue evidence="2">Larvae</tissue>
    </source>
</reference>
<evidence type="ECO:0000313" key="2">
    <source>
        <dbReference type="EMBL" id="KAH7944635.1"/>
    </source>
</evidence>
<comment type="caution">
    <text evidence="2">The sequence shown here is derived from an EMBL/GenBank/DDBJ whole genome shotgun (WGS) entry which is preliminary data.</text>
</comment>
<feature type="region of interest" description="Disordered" evidence="1">
    <location>
        <begin position="203"/>
        <end position="263"/>
    </location>
</feature>
<feature type="compositionally biased region" description="Polar residues" evidence="1">
    <location>
        <begin position="236"/>
        <end position="263"/>
    </location>
</feature>
<gene>
    <name evidence="2" type="ORF">HPB52_022961</name>
</gene>
<accession>A0A9D4SRM9</accession>
<reference evidence="2" key="1">
    <citation type="journal article" date="2020" name="Cell">
        <title>Large-Scale Comparative Analyses of Tick Genomes Elucidate Their Genetic Diversity and Vector Capacities.</title>
        <authorList>
            <consortium name="Tick Genome and Microbiome Consortium (TIGMIC)"/>
            <person name="Jia N."/>
            <person name="Wang J."/>
            <person name="Shi W."/>
            <person name="Du L."/>
            <person name="Sun Y."/>
            <person name="Zhan W."/>
            <person name="Jiang J.F."/>
            <person name="Wang Q."/>
            <person name="Zhang B."/>
            <person name="Ji P."/>
            <person name="Bell-Sakyi L."/>
            <person name="Cui X.M."/>
            <person name="Yuan T.T."/>
            <person name="Jiang B.G."/>
            <person name="Yang W.F."/>
            <person name="Lam T.T."/>
            <person name="Chang Q.C."/>
            <person name="Ding S.J."/>
            <person name="Wang X.J."/>
            <person name="Zhu J.G."/>
            <person name="Ruan X.D."/>
            <person name="Zhao L."/>
            <person name="Wei J.T."/>
            <person name="Ye R.Z."/>
            <person name="Que T.C."/>
            <person name="Du C.H."/>
            <person name="Zhou Y.H."/>
            <person name="Cheng J.X."/>
            <person name="Dai P.F."/>
            <person name="Guo W.B."/>
            <person name="Han X.H."/>
            <person name="Huang E.J."/>
            <person name="Li L.F."/>
            <person name="Wei W."/>
            <person name="Gao Y.C."/>
            <person name="Liu J.Z."/>
            <person name="Shao H.Z."/>
            <person name="Wang X."/>
            <person name="Wang C.C."/>
            <person name="Yang T.C."/>
            <person name="Huo Q.B."/>
            <person name="Li W."/>
            <person name="Chen H.Y."/>
            <person name="Chen S.E."/>
            <person name="Zhou L.G."/>
            <person name="Ni X.B."/>
            <person name="Tian J.H."/>
            <person name="Sheng Y."/>
            <person name="Liu T."/>
            <person name="Pan Y.S."/>
            <person name="Xia L.Y."/>
            <person name="Li J."/>
            <person name="Zhao F."/>
            <person name="Cao W.C."/>
        </authorList>
    </citation>
    <scope>NUCLEOTIDE SEQUENCE</scope>
    <source>
        <strain evidence="2">Rsan-2018</strain>
    </source>
</reference>
<dbReference type="EMBL" id="JABSTV010001253">
    <property type="protein sequence ID" value="KAH7944635.1"/>
    <property type="molecule type" value="Genomic_DNA"/>
</dbReference>
<feature type="compositionally biased region" description="Pro residues" evidence="1">
    <location>
        <begin position="69"/>
        <end position="80"/>
    </location>
</feature>
<keyword evidence="3" id="KW-1185">Reference proteome</keyword>